<comment type="pathway">
    <text evidence="3 19">Carbohydrate degradation; glycolysis; pyruvate from D-glyceraldehyde 3-phosphate: step 5/5.</text>
</comment>
<evidence type="ECO:0000256" key="16">
    <source>
        <dbReference type="ARBA" id="ARBA00023317"/>
    </source>
</evidence>
<dbReference type="InterPro" id="IPR018209">
    <property type="entry name" value="Pyrv_Knase_AS"/>
</dbReference>
<dbReference type="Gene3D" id="3.40.1380.20">
    <property type="entry name" value="Pyruvate kinase, C-terminal domain"/>
    <property type="match status" value="1"/>
</dbReference>
<dbReference type="PROSITE" id="PS00110">
    <property type="entry name" value="PYRUVATE_KINASE"/>
    <property type="match status" value="1"/>
</dbReference>
<keyword evidence="12" id="KW-0067">ATP-binding</keyword>
<dbReference type="InterPro" id="IPR015813">
    <property type="entry name" value="Pyrv/PenolPyrv_kinase-like_dom"/>
</dbReference>
<evidence type="ECO:0000259" key="20">
    <source>
        <dbReference type="Pfam" id="PF00224"/>
    </source>
</evidence>
<comment type="cofactor">
    <cofactor evidence="1">
        <name>Mg(2+)</name>
        <dbReference type="ChEBI" id="CHEBI:18420"/>
    </cofactor>
</comment>
<dbReference type="Proteomes" id="UP000238312">
    <property type="component" value="Unassembled WGS sequence"/>
</dbReference>
<dbReference type="NCBIfam" id="NF004978">
    <property type="entry name" value="PRK06354.1"/>
    <property type="match status" value="1"/>
</dbReference>
<keyword evidence="9" id="KW-0479">Metal-binding</keyword>
<organism evidence="22 23">
    <name type="scientific">Nonomuraea fuscirosea</name>
    <dbReference type="NCBI Taxonomy" id="1291556"/>
    <lineage>
        <taxon>Bacteria</taxon>
        <taxon>Bacillati</taxon>
        <taxon>Actinomycetota</taxon>
        <taxon>Actinomycetes</taxon>
        <taxon>Streptosporangiales</taxon>
        <taxon>Streptosporangiaceae</taxon>
        <taxon>Nonomuraea</taxon>
    </lineage>
</organism>
<dbReference type="Pfam" id="PF02887">
    <property type="entry name" value="PK_C"/>
    <property type="match status" value="1"/>
</dbReference>
<evidence type="ECO:0000313" key="23">
    <source>
        <dbReference type="Proteomes" id="UP000238312"/>
    </source>
</evidence>
<reference evidence="22 23" key="1">
    <citation type="submission" date="2018-03" db="EMBL/GenBank/DDBJ databases">
        <title>Genomic Encyclopedia of Type Strains, Phase III (KMG-III): the genomes of soil and plant-associated and newly described type strains.</title>
        <authorList>
            <person name="Whitman W."/>
        </authorList>
    </citation>
    <scope>NUCLEOTIDE SEQUENCE [LARGE SCALE GENOMIC DNA]</scope>
    <source>
        <strain evidence="22 23">CGMCC 4.7104</strain>
    </source>
</reference>
<comment type="cofactor">
    <cofactor evidence="2">
        <name>K(+)</name>
        <dbReference type="ChEBI" id="CHEBI:29103"/>
    </cofactor>
</comment>
<evidence type="ECO:0000256" key="12">
    <source>
        <dbReference type="ARBA" id="ARBA00022840"/>
    </source>
</evidence>
<name>A0A2T0MV89_9ACTN</name>
<dbReference type="InterPro" id="IPR015806">
    <property type="entry name" value="Pyrv_Knase_insert_dom_sf"/>
</dbReference>
<evidence type="ECO:0000256" key="3">
    <source>
        <dbReference type="ARBA" id="ARBA00004997"/>
    </source>
</evidence>
<evidence type="ECO:0000256" key="7">
    <source>
        <dbReference type="ARBA" id="ARBA00018587"/>
    </source>
</evidence>
<evidence type="ECO:0000256" key="5">
    <source>
        <dbReference type="ARBA" id="ARBA00011881"/>
    </source>
</evidence>
<feature type="domain" description="Pyruvate kinase barrel" evidence="20">
    <location>
        <begin position="16"/>
        <end position="336"/>
    </location>
</feature>
<evidence type="ECO:0000256" key="4">
    <source>
        <dbReference type="ARBA" id="ARBA00008663"/>
    </source>
</evidence>
<protein>
    <recommendedName>
        <fullName evidence="7 18">Pyruvate kinase</fullName>
        <ecNumber evidence="6 18">2.7.1.40</ecNumber>
    </recommendedName>
</protein>
<evidence type="ECO:0000256" key="2">
    <source>
        <dbReference type="ARBA" id="ARBA00001958"/>
    </source>
</evidence>
<evidence type="ECO:0000256" key="13">
    <source>
        <dbReference type="ARBA" id="ARBA00022842"/>
    </source>
</evidence>
<keyword evidence="15 19" id="KW-0324">Glycolysis</keyword>
<evidence type="ECO:0000256" key="19">
    <source>
        <dbReference type="RuleBase" id="RU000504"/>
    </source>
</evidence>
<dbReference type="InterPro" id="IPR001697">
    <property type="entry name" value="Pyr_Knase"/>
</dbReference>
<dbReference type="InterPro" id="IPR011037">
    <property type="entry name" value="Pyrv_Knase-like_insert_dom_sf"/>
</dbReference>
<dbReference type="SUPFAM" id="SSF50800">
    <property type="entry name" value="PK beta-barrel domain-like"/>
    <property type="match status" value="1"/>
</dbReference>
<comment type="subunit">
    <text evidence="5">Homotetramer.</text>
</comment>
<keyword evidence="8 19" id="KW-0808">Transferase</keyword>
<dbReference type="UniPathway" id="UPA00109">
    <property type="reaction ID" value="UER00188"/>
</dbReference>
<dbReference type="InterPro" id="IPR015793">
    <property type="entry name" value="Pyrv_Knase_brl"/>
</dbReference>
<dbReference type="SUPFAM" id="SSF52935">
    <property type="entry name" value="PK C-terminal domain-like"/>
    <property type="match status" value="1"/>
</dbReference>
<evidence type="ECO:0000256" key="6">
    <source>
        <dbReference type="ARBA" id="ARBA00012142"/>
    </source>
</evidence>
<evidence type="ECO:0000256" key="9">
    <source>
        <dbReference type="ARBA" id="ARBA00022723"/>
    </source>
</evidence>
<dbReference type="GO" id="GO:0005524">
    <property type="term" value="F:ATP binding"/>
    <property type="evidence" value="ECO:0007669"/>
    <property type="project" value="UniProtKB-KW"/>
</dbReference>
<dbReference type="Pfam" id="PF00224">
    <property type="entry name" value="PK"/>
    <property type="match status" value="1"/>
</dbReference>
<dbReference type="EMBL" id="PVNG01000012">
    <property type="protein sequence ID" value="PRX62733.1"/>
    <property type="molecule type" value="Genomic_DNA"/>
</dbReference>
<evidence type="ECO:0000259" key="21">
    <source>
        <dbReference type="Pfam" id="PF02887"/>
    </source>
</evidence>
<evidence type="ECO:0000313" key="22">
    <source>
        <dbReference type="EMBL" id="PRX62733.1"/>
    </source>
</evidence>
<evidence type="ECO:0000256" key="14">
    <source>
        <dbReference type="ARBA" id="ARBA00022958"/>
    </source>
</evidence>
<evidence type="ECO:0000256" key="10">
    <source>
        <dbReference type="ARBA" id="ARBA00022741"/>
    </source>
</evidence>
<feature type="domain" description="Pyruvate kinase C-terminal" evidence="21">
    <location>
        <begin position="367"/>
        <end position="479"/>
    </location>
</feature>
<dbReference type="InterPro" id="IPR015795">
    <property type="entry name" value="Pyrv_Knase_C"/>
</dbReference>
<dbReference type="FunFam" id="2.40.33.10:FF:000001">
    <property type="entry name" value="Pyruvate kinase"/>
    <property type="match status" value="1"/>
</dbReference>
<evidence type="ECO:0000256" key="8">
    <source>
        <dbReference type="ARBA" id="ARBA00022679"/>
    </source>
</evidence>
<accession>A0A2T0MV89</accession>
<comment type="similarity">
    <text evidence="4 19">Belongs to the pyruvate kinase family.</text>
</comment>
<dbReference type="InterPro" id="IPR040442">
    <property type="entry name" value="Pyrv_kinase-like_dom_sf"/>
</dbReference>
<dbReference type="GO" id="GO:0004743">
    <property type="term" value="F:pyruvate kinase activity"/>
    <property type="evidence" value="ECO:0007669"/>
    <property type="project" value="UniProtKB-UniRule"/>
</dbReference>
<dbReference type="Gene3D" id="2.40.33.10">
    <property type="entry name" value="PK beta-barrel domain-like"/>
    <property type="match status" value="1"/>
</dbReference>
<dbReference type="InterPro" id="IPR036918">
    <property type="entry name" value="Pyrv_Knase_C_sf"/>
</dbReference>
<keyword evidence="11 19" id="KW-0418">Kinase</keyword>
<keyword evidence="10" id="KW-0547">Nucleotide-binding</keyword>
<dbReference type="PANTHER" id="PTHR11817">
    <property type="entry name" value="PYRUVATE KINASE"/>
    <property type="match status" value="1"/>
</dbReference>
<comment type="catalytic activity">
    <reaction evidence="17 19">
        <text>pyruvate + ATP = phosphoenolpyruvate + ADP + H(+)</text>
        <dbReference type="Rhea" id="RHEA:18157"/>
        <dbReference type="ChEBI" id="CHEBI:15361"/>
        <dbReference type="ChEBI" id="CHEBI:15378"/>
        <dbReference type="ChEBI" id="CHEBI:30616"/>
        <dbReference type="ChEBI" id="CHEBI:58702"/>
        <dbReference type="ChEBI" id="CHEBI:456216"/>
        <dbReference type="EC" id="2.7.1.40"/>
    </reaction>
</comment>
<keyword evidence="13 19" id="KW-0460">Magnesium</keyword>
<dbReference type="NCBIfam" id="NF004491">
    <property type="entry name" value="PRK05826.1"/>
    <property type="match status" value="1"/>
</dbReference>
<dbReference type="EC" id="2.7.1.40" evidence="6 18"/>
<comment type="caution">
    <text evidence="22">The sequence shown here is derived from an EMBL/GenBank/DDBJ whole genome shotgun (WGS) entry which is preliminary data.</text>
</comment>
<sequence>MTAKWSVPIKVGLVTRRAKIVCTLGPATSSKERLRELIAAGMDVARFNLSHGNHDMHREVYDRVREVAADLGRGVGVLADLQGPKIRVGTFEEGPVRLGFGDVFTITTEDVPGDREQVSTTYKGLPNDVRPGDTILVDDGRLVLEATRVDPERIVTRVVIGGMISDNKGLNLPGVNVSAPALTDKDEADLRWALRTGCDMIALSFVRRPSDADVVRNIMEQEAVRLPLIAKIEKPQAVDRLPEIVDAFDGIMVARGDLGVELPLEEVPIVQRRIIELCREKAHPVIVATQMLDSMMNAPRPTRAEASDVAYAVMDGADAVMLSGETSVGNYPIESVNTMDRIACAAEKSFLHATHTLERMPETTGGAIARAAAEVGAIVGAKALIAFTMSGETARRLARYRSPIPLLAFTSAPHVRGQLSLTWGVETFHVPFVHHTDDMVRQVEASLLSLGRLEKGDKVVIVAGSPPGTPGSTNALRVHTIGSAVSHAH</sequence>
<evidence type="ECO:0000256" key="11">
    <source>
        <dbReference type="ARBA" id="ARBA00022777"/>
    </source>
</evidence>
<dbReference type="Gene3D" id="3.20.20.60">
    <property type="entry name" value="Phosphoenolpyruvate-binding domains"/>
    <property type="match status" value="1"/>
</dbReference>
<evidence type="ECO:0000256" key="1">
    <source>
        <dbReference type="ARBA" id="ARBA00001946"/>
    </source>
</evidence>
<dbReference type="GO" id="GO:0030955">
    <property type="term" value="F:potassium ion binding"/>
    <property type="evidence" value="ECO:0007669"/>
    <property type="project" value="UniProtKB-UniRule"/>
</dbReference>
<proteinExistence type="inferred from homology"/>
<keyword evidence="14" id="KW-0630">Potassium</keyword>
<dbReference type="FunFam" id="3.40.1380.20:FF:000009">
    <property type="entry name" value="Pyruvate kinase"/>
    <property type="match status" value="1"/>
</dbReference>
<dbReference type="NCBIfam" id="NF004886">
    <property type="entry name" value="PRK06247.1"/>
    <property type="match status" value="1"/>
</dbReference>
<evidence type="ECO:0000256" key="17">
    <source>
        <dbReference type="ARBA" id="ARBA00048152"/>
    </source>
</evidence>
<dbReference type="PRINTS" id="PR01050">
    <property type="entry name" value="PYRUVTKNASE"/>
</dbReference>
<dbReference type="NCBIfam" id="TIGR01064">
    <property type="entry name" value="pyruv_kin"/>
    <property type="match status" value="1"/>
</dbReference>
<dbReference type="AlphaFoldDB" id="A0A2T0MV89"/>
<gene>
    <name evidence="22" type="ORF">B0I32_112229</name>
</gene>
<keyword evidence="23" id="KW-1185">Reference proteome</keyword>
<evidence type="ECO:0000256" key="18">
    <source>
        <dbReference type="NCBIfam" id="TIGR01064"/>
    </source>
</evidence>
<keyword evidence="16 22" id="KW-0670">Pyruvate</keyword>
<dbReference type="SUPFAM" id="SSF51621">
    <property type="entry name" value="Phosphoenolpyruvate/pyruvate domain"/>
    <property type="match status" value="1"/>
</dbReference>
<dbReference type="GO" id="GO:0000287">
    <property type="term" value="F:magnesium ion binding"/>
    <property type="evidence" value="ECO:0007669"/>
    <property type="project" value="UniProtKB-UniRule"/>
</dbReference>
<evidence type="ECO:0000256" key="15">
    <source>
        <dbReference type="ARBA" id="ARBA00023152"/>
    </source>
</evidence>
<dbReference type="GO" id="GO:0016301">
    <property type="term" value="F:kinase activity"/>
    <property type="evidence" value="ECO:0007669"/>
    <property type="project" value="UniProtKB-KW"/>
</dbReference>